<accession>A0A9R1XYA1</accession>
<sequence length="168" mass="19644">MENAVECKQIVFNKTFWRNCLVTMKVMTHLLRLLWLYDLDENIAFGYVYAGMRRAWKSSKNCLRKKELYKPYTNIIDWTHDNITIMFGSATNHENFCSKRKMFDVVLDMVENNISSGDVLGLTISLGEFTMNSECIFSILELCILIISYITISIKYSLRSYCVLRNLS</sequence>
<feature type="transmembrane region" description="Helical" evidence="1">
    <location>
        <begin position="136"/>
        <end position="158"/>
    </location>
</feature>
<evidence type="ECO:0000313" key="3">
    <source>
        <dbReference type="Proteomes" id="UP000235145"/>
    </source>
</evidence>
<organism evidence="2 3">
    <name type="scientific">Lactuca sativa</name>
    <name type="common">Garden lettuce</name>
    <dbReference type="NCBI Taxonomy" id="4236"/>
    <lineage>
        <taxon>Eukaryota</taxon>
        <taxon>Viridiplantae</taxon>
        <taxon>Streptophyta</taxon>
        <taxon>Embryophyta</taxon>
        <taxon>Tracheophyta</taxon>
        <taxon>Spermatophyta</taxon>
        <taxon>Magnoliopsida</taxon>
        <taxon>eudicotyledons</taxon>
        <taxon>Gunneridae</taxon>
        <taxon>Pentapetalae</taxon>
        <taxon>asterids</taxon>
        <taxon>campanulids</taxon>
        <taxon>Asterales</taxon>
        <taxon>Asteraceae</taxon>
        <taxon>Cichorioideae</taxon>
        <taxon>Cichorieae</taxon>
        <taxon>Lactucinae</taxon>
        <taxon>Lactuca</taxon>
    </lineage>
</organism>
<dbReference type="AlphaFoldDB" id="A0A9R1XYA1"/>
<dbReference type="Proteomes" id="UP000235145">
    <property type="component" value="Unassembled WGS sequence"/>
</dbReference>
<keyword evidence="1" id="KW-0812">Transmembrane</keyword>
<reference evidence="2 3" key="1">
    <citation type="journal article" date="2017" name="Nat. Commun.">
        <title>Genome assembly with in vitro proximity ligation data and whole-genome triplication in lettuce.</title>
        <authorList>
            <person name="Reyes-Chin-Wo S."/>
            <person name="Wang Z."/>
            <person name="Yang X."/>
            <person name="Kozik A."/>
            <person name="Arikit S."/>
            <person name="Song C."/>
            <person name="Xia L."/>
            <person name="Froenicke L."/>
            <person name="Lavelle D.O."/>
            <person name="Truco M.J."/>
            <person name="Xia R."/>
            <person name="Zhu S."/>
            <person name="Xu C."/>
            <person name="Xu H."/>
            <person name="Xu X."/>
            <person name="Cox K."/>
            <person name="Korf I."/>
            <person name="Meyers B.C."/>
            <person name="Michelmore R.W."/>
        </authorList>
    </citation>
    <scope>NUCLEOTIDE SEQUENCE [LARGE SCALE GENOMIC DNA]</scope>
    <source>
        <strain evidence="3">cv. Salinas</strain>
        <tissue evidence="2">Seedlings</tissue>
    </source>
</reference>
<evidence type="ECO:0000313" key="2">
    <source>
        <dbReference type="EMBL" id="KAJ0227417.1"/>
    </source>
</evidence>
<gene>
    <name evidence="2" type="ORF">LSAT_V11C100006920</name>
</gene>
<keyword evidence="1" id="KW-0472">Membrane</keyword>
<keyword evidence="3" id="KW-1185">Reference proteome</keyword>
<dbReference type="EMBL" id="NBSK02000001">
    <property type="protein sequence ID" value="KAJ0227417.1"/>
    <property type="molecule type" value="Genomic_DNA"/>
</dbReference>
<name>A0A9R1XYA1_LACSA</name>
<protein>
    <submittedName>
        <fullName evidence="2">Uncharacterized protein</fullName>
    </submittedName>
</protein>
<keyword evidence="1" id="KW-1133">Transmembrane helix</keyword>
<comment type="caution">
    <text evidence="2">The sequence shown here is derived from an EMBL/GenBank/DDBJ whole genome shotgun (WGS) entry which is preliminary data.</text>
</comment>
<proteinExistence type="predicted"/>
<evidence type="ECO:0000256" key="1">
    <source>
        <dbReference type="SAM" id="Phobius"/>
    </source>
</evidence>